<feature type="region of interest" description="Disordered" evidence="1">
    <location>
        <begin position="27"/>
        <end position="49"/>
    </location>
</feature>
<evidence type="ECO:0000256" key="1">
    <source>
        <dbReference type="SAM" id="MobiDB-lite"/>
    </source>
</evidence>
<organism evidence="2 3">
    <name type="scientific">Thermobifida alba</name>
    <name type="common">Thermomonospora alba</name>
    <dbReference type="NCBI Taxonomy" id="53522"/>
    <lineage>
        <taxon>Bacteria</taxon>
        <taxon>Bacillati</taxon>
        <taxon>Actinomycetota</taxon>
        <taxon>Actinomycetes</taxon>
        <taxon>Streptosporangiales</taxon>
        <taxon>Nocardiopsidaceae</taxon>
        <taxon>Thermobifida</taxon>
    </lineage>
</organism>
<gene>
    <name evidence="2" type="ORF">FOF52_20005</name>
</gene>
<protein>
    <recommendedName>
        <fullName evidence="4">Lipoprotein</fullName>
    </recommendedName>
</protein>
<keyword evidence="3" id="KW-1185">Reference proteome</keyword>
<sequence>MRVLPDRAVLAALPTLLLTASCGLLPDTGAGPRPTPSPSPSASPSPDLPTLHELVRAHIADTWAQEPEYGGRCEALSDSEQLDLGQRNGVCLALFADWQDSTVFALGPPASEPFEALRLTTPDRTHWALAENFVIEDPYAPGPDWLTEAIMAKDDPARWEVTAPTLTGVAETWLADRYLPLDCDSTGGAYPEQGAWCARVEFPDHEEDPPADGSSVLVTRNGEPVHRLLAEHTGDGWTLTQVVAAEQ</sequence>
<dbReference type="Proteomes" id="UP000832041">
    <property type="component" value="Chromosome"/>
</dbReference>
<dbReference type="RefSeq" id="WP_248591457.1">
    <property type="nucleotide sequence ID" value="NZ_BAABEB010000011.1"/>
</dbReference>
<evidence type="ECO:0000313" key="3">
    <source>
        <dbReference type="Proteomes" id="UP000832041"/>
    </source>
</evidence>
<dbReference type="PROSITE" id="PS51257">
    <property type="entry name" value="PROKAR_LIPOPROTEIN"/>
    <property type="match status" value="1"/>
</dbReference>
<proteinExistence type="predicted"/>
<name>A0ABY4L6K8_THEAE</name>
<reference evidence="2 3" key="1">
    <citation type="submission" date="2020-04" db="EMBL/GenBank/DDBJ databases">
        <title>Thermobifida alba genome sequencing and assembly.</title>
        <authorList>
            <person name="Luzics S."/>
            <person name="Horvath B."/>
            <person name="Nagy I."/>
            <person name="Toth A."/>
            <person name="Nagy I."/>
            <person name="Kukolya J."/>
        </authorList>
    </citation>
    <scope>NUCLEOTIDE SEQUENCE [LARGE SCALE GENOMIC DNA]</scope>
    <source>
        <strain evidence="2 3">DSM 43795</strain>
    </source>
</reference>
<dbReference type="EMBL" id="CP051627">
    <property type="protein sequence ID" value="UPT22945.1"/>
    <property type="molecule type" value="Genomic_DNA"/>
</dbReference>
<evidence type="ECO:0000313" key="2">
    <source>
        <dbReference type="EMBL" id="UPT22945.1"/>
    </source>
</evidence>
<feature type="compositionally biased region" description="Pro residues" evidence="1">
    <location>
        <begin position="33"/>
        <end position="47"/>
    </location>
</feature>
<evidence type="ECO:0008006" key="4">
    <source>
        <dbReference type="Google" id="ProtNLM"/>
    </source>
</evidence>
<accession>A0ABY4L6K8</accession>